<name>A0ABZ2C1K3_9PROT</name>
<dbReference type="EMBL" id="CP133270">
    <property type="protein sequence ID" value="WVX66342.1"/>
    <property type="molecule type" value="Genomic_DNA"/>
</dbReference>
<protein>
    <recommendedName>
        <fullName evidence="3">Lipoprotein</fullName>
    </recommendedName>
</protein>
<keyword evidence="2" id="KW-1185">Reference proteome</keyword>
<organism evidence="1 2">
    <name type="scientific">Candidatus Bealeia paramacronuclearis</name>
    <dbReference type="NCBI Taxonomy" id="1921001"/>
    <lineage>
        <taxon>Bacteria</taxon>
        <taxon>Pseudomonadati</taxon>
        <taxon>Pseudomonadota</taxon>
        <taxon>Alphaproteobacteria</taxon>
        <taxon>Holosporales</taxon>
        <taxon>Holosporaceae</taxon>
        <taxon>Candidatus Bealeia</taxon>
    </lineage>
</organism>
<dbReference type="PROSITE" id="PS51257">
    <property type="entry name" value="PROKAR_LIPOPROTEIN"/>
    <property type="match status" value="1"/>
</dbReference>
<evidence type="ECO:0000313" key="1">
    <source>
        <dbReference type="EMBL" id="WVX66342.1"/>
    </source>
</evidence>
<accession>A0ABZ2C1K3</accession>
<dbReference type="RefSeq" id="WP_331255222.1">
    <property type="nucleotide sequence ID" value="NZ_CP133270.1"/>
</dbReference>
<reference evidence="1 2" key="1">
    <citation type="journal article" date="2024" name="Environ. Microbiol.">
        <title>Novel evolutionary insights on the interactions of the Holosporales (Alphaproteobacteria) with eukaryotic hosts from comparative genomics.</title>
        <authorList>
            <person name="Giovannini M."/>
            <person name="Petroni G."/>
            <person name="Castelli M."/>
        </authorList>
    </citation>
    <scope>NUCLEOTIDE SEQUENCE [LARGE SCALE GENOMIC DNA]</scope>
    <source>
        <strain evidence="1 2">US_Bl 15I1</strain>
    </source>
</reference>
<sequence>MKKLLSLCLLSVLSGCTTETASEIKCPKIVIASDLNKAVMFDPEGGAPLLRTEMDSVRPKCDIMKKAIEIDMVLRMTSFRKAGSTKPLHGNVSYFVAVVDGQDRILKASDHQVRIDLDEKKSNKISLERIEEKIPLSGYENLKVILGFHLSDDQVLFNRNARNKKVGN</sequence>
<proteinExistence type="predicted"/>
<dbReference type="Proteomes" id="UP001330434">
    <property type="component" value="Chromosome"/>
</dbReference>
<evidence type="ECO:0000313" key="2">
    <source>
        <dbReference type="Proteomes" id="UP001330434"/>
    </source>
</evidence>
<evidence type="ECO:0008006" key="3">
    <source>
        <dbReference type="Google" id="ProtNLM"/>
    </source>
</evidence>
<gene>
    <name evidence="1" type="ORF">Bealeia1_00518</name>
</gene>